<evidence type="ECO:0000313" key="2">
    <source>
        <dbReference type="Proteomes" id="UP000001627"/>
    </source>
</evidence>
<reference evidence="1 2" key="1">
    <citation type="journal article" date="2009" name="Nucleic Acids Res.">
        <title>Analysis of complete genome sequence of Neorickettsia risticii: causative agent of Potomac horse fever.</title>
        <authorList>
            <person name="Lin M."/>
            <person name="Zhang C."/>
            <person name="Gibson K."/>
            <person name="Rikihisa Y."/>
        </authorList>
    </citation>
    <scope>NUCLEOTIDE SEQUENCE [LARGE SCALE GENOMIC DNA]</scope>
    <source>
        <strain evidence="1 2">Illinois</strain>
    </source>
</reference>
<dbReference type="HOGENOM" id="CLU_871060_0_0_5"/>
<protein>
    <submittedName>
        <fullName evidence="1">Uncharacterized protein</fullName>
    </submittedName>
</protein>
<dbReference type="Proteomes" id="UP000001627">
    <property type="component" value="Chromosome"/>
</dbReference>
<dbReference type="OrthoDB" id="7165217at2"/>
<sequence length="314" mass="36398">MCGITTFLSSDLASKRIFLFEGQLELIYLAYVKEIQEIFKRNGQLLVEHVYCKDCPHGLLLEKLHSPSCFGRIFFTYDDPKLPLSKIGKIENYLCLYSRDGFNVRLQRDDLVRIVFSDATLEELVTYYSSKYCLNFCVEAIKVFVQHLRRNAFAVDTEMLKFKHYFGARDITLDDMLTLCEPASPSVNSFCRSIFALEVHDFYDSIGRFSETEGMLVIRSLMKYCDAVLDVVTSAVRGIPKNEIIQDLRKKQFYDLEIIDQALENVFYRDRAKVMLLALPKLETQYKLFPERRFTLLVAGLSSLFAQMKQSVCL</sequence>
<dbReference type="KEGG" id="nri:NRI_0616"/>
<gene>
    <name evidence="1" type="ordered locus">NRI_0616</name>
</gene>
<evidence type="ECO:0000313" key="1">
    <source>
        <dbReference type="EMBL" id="ACT69538.1"/>
    </source>
</evidence>
<proteinExistence type="predicted"/>
<name>C6V5C5_NEORI</name>
<dbReference type="AlphaFoldDB" id="C6V5C5"/>
<dbReference type="STRING" id="434131.NRI_0616"/>
<keyword evidence="2" id="KW-1185">Reference proteome</keyword>
<dbReference type="EMBL" id="CP001431">
    <property type="protein sequence ID" value="ACT69538.1"/>
    <property type="molecule type" value="Genomic_DNA"/>
</dbReference>
<organism evidence="1 2">
    <name type="scientific">Neorickettsia risticii (strain Illinois)</name>
    <dbReference type="NCBI Taxonomy" id="434131"/>
    <lineage>
        <taxon>Bacteria</taxon>
        <taxon>Pseudomonadati</taxon>
        <taxon>Pseudomonadota</taxon>
        <taxon>Alphaproteobacteria</taxon>
        <taxon>Rickettsiales</taxon>
        <taxon>Anaplasmataceae</taxon>
        <taxon>Neorickettsia</taxon>
    </lineage>
</organism>
<accession>C6V5C5</accession>